<dbReference type="OrthoDB" id="9806285at2"/>
<dbReference type="InterPro" id="IPR017871">
    <property type="entry name" value="ABC_transporter-like_CS"/>
</dbReference>
<dbReference type="GO" id="GO:0005524">
    <property type="term" value="F:ATP binding"/>
    <property type="evidence" value="ECO:0007669"/>
    <property type="project" value="UniProtKB-KW"/>
</dbReference>
<dbReference type="InterPro" id="IPR003593">
    <property type="entry name" value="AAA+_ATPase"/>
</dbReference>
<reference evidence="9 10" key="1">
    <citation type="journal article" date="2009" name="J. Bacteriol.">
        <title>The genome of Thermosipho africanus TCF52B: lateral genetic connections to the Firmicutes and Archaea.</title>
        <authorList>
            <person name="Nesboe C.L."/>
            <person name="Bapteste E."/>
            <person name="Curtis B."/>
            <person name="Dahle H."/>
            <person name="Lopez P."/>
            <person name="Macleod D."/>
            <person name="Dlutek M."/>
            <person name="Bowman S."/>
            <person name="Zhaxybayeva O."/>
            <person name="Birkeland N.-K."/>
            <person name="Doolittle W.F."/>
        </authorList>
    </citation>
    <scope>NUCLEOTIDE SEQUENCE [LARGE SCALE GENOMIC DNA]</scope>
    <source>
        <strain evidence="9 10">TCF52B</strain>
    </source>
</reference>
<keyword evidence="5" id="KW-0547">Nucleotide-binding</keyword>
<sequence>MFFEAKNLKIYYKTKKGFVKAVDNISLNIEKGQTVGLVGESGCGKSTFGQGLLKILPPTTYYDGSVKIENQELINLTEDKMRKIRGKKIGMIFQDPMTSLNPVMKIEKLFYETLKTHEPEITKEEARKRTAKVLEKVGIEPERMKEYSFQFSGGMRQRVMIALTLVLNPILVIADEPTTSLDVIVQAQIMKLLNELRKEYDMSMILITHDLGVVAEMADKICVMYGGHIVEEAKSEDLYYKPKHPYTKLLLQSIPNTNINDLDLKYIYGSPPDLSNPPIGCRFVDRCPYKKEICKLKEPPVVEVDESKVKCWLYSEVKQ</sequence>
<keyword evidence="4" id="KW-1003">Cell membrane</keyword>
<dbReference type="RefSeq" id="WP_012579936.1">
    <property type="nucleotide sequence ID" value="NC_011653.1"/>
</dbReference>
<keyword evidence="6 9" id="KW-0067">ATP-binding</keyword>
<dbReference type="Pfam" id="PF08352">
    <property type="entry name" value="oligo_HPY"/>
    <property type="match status" value="1"/>
</dbReference>
<evidence type="ECO:0000256" key="7">
    <source>
        <dbReference type="ARBA" id="ARBA00023136"/>
    </source>
</evidence>
<dbReference type="SMART" id="SM00382">
    <property type="entry name" value="AAA"/>
    <property type="match status" value="1"/>
</dbReference>
<dbReference type="KEGG" id="taf:THA_1018"/>
<dbReference type="InterPro" id="IPR003439">
    <property type="entry name" value="ABC_transporter-like_ATP-bd"/>
</dbReference>
<comment type="similarity">
    <text evidence="2">Belongs to the ABC transporter superfamily.</text>
</comment>
<dbReference type="HOGENOM" id="CLU_000604_1_23_0"/>
<dbReference type="Proteomes" id="UP000002453">
    <property type="component" value="Chromosome"/>
</dbReference>
<accession>B7IHB2</accession>
<dbReference type="eggNOG" id="COG0444">
    <property type="taxonomic scope" value="Bacteria"/>
</dbReference>
<feature type="domain" description="ABC transporter" evidence="8">
    <location>
        <begin position="5"/>
        <end position="251"/>
    </location>
</feature>
<dbReference type="PROSITE" id="PS50893">
    <property type="entry name" value="ABC_TRANSPORTER_2"/>
    <property type="match status" value="1"/>
</dbReference>
<evidence type="ECO:0000256" key="6">
    <source>
        <dbReference type="ARBA" id="ARBA00022840"/>
    </source>
</evidence>
<dbReference type="Pfam" id="PF00005">
    <property type="entry name" value="ABC_tran"/>
    <property type="match status" value="1"/>
</dbReference>
<keyword evidence="7" id="KW-0472">Membrane</keyword>
<dbReference type="InterPro" id="IPR027417">
    <property type="entry name" value="P-loop_NTPase"/>
</dbReference>
<dbReference type="Gene3D" id="3.40.50.300">
    <property type="entry name" value="P-loop containing nucleotide triphosphate hydrolases"/>
    <property type="match status" value="1"/>
</dbReference>
<name>B7IHB2_THEAB</name>
<dbReference type="InterPro" id="IPR013563">
    <property type="entry name" value="Oligopep_ABC_C"/>
</dbReference>
<evidence type="ECO:0000256" key="1">
    <source>
        <dbReference type="ARBA" id="ARBA00004202"/>
    </source>
</evidence>
<keyword evidence="3" id="KW-0813">Transport</keyword>
<organism evidence="9 10">
    <name type="scientific">Thermosipho africanus (strain TCF52B)</name>
    <dbReference type="NCBI Taxonomy" id="484019"/>
    <lineage>
        <taxon>Bacteria</taxon>
        <taxon>Thermotogati</taxon>
        <taxon>Thermotogota</taxon>
        <taxon>Thermotogae</taxon>
        <taxon>Thermotogales</taxon>
        <taxon>Fervidobacteriaceae</taxon>
        <taxon>Thermosipho</taxon>
    </lineage>
</organism>
<dbReference type="STRING" id="484019.THA_1018"/>
<proteinExistence type="inferred from homology"/>
<dbReference type="GO" id="GO:0016887">
    <property type="term" value="F:ATP hydrolysis activity"/>
    <property type="evidence" value="ECO:0007669"/>
    <property type="project" value="InterPro"/>
</dbReference>
<evidence type="ECO:0000313" key="10">
    <source>
        <dbReference type="Proteomes" id="UP000002453"/>
    </source>
</evidence>
<dbReference type="PANTHER" id="PTHR43297">
    <property type="entry name" value="OLIGOPEPTIDE TRANSPORT ATP-BINDING PROTEIN APPD"/>
    <property type="match status" value="1"/>
</dbReference>
<dbReference type="NCBIfam" id="TIGR01727">
    <property type="entry name" value="oligo_HPY"/>
    <property type="match status" value="1"/>
</dbReference>
<dbReference type="SUPFAM" id="SSF52540">
    <property type="entry name" value="P-loop containing nucleoside triphosphate hydrolases"/>
    <property type="match status" value="1"/>
</dbReference>
<dbReference type="GO" id="GO:0005886">
    <property type="term" value="C:plasma membrane"/>
    <property type="evidence" value="ECO:0007669"/>
    <property type="project" value="UniProtKB-SubCell"/>
</dbReference>
<gene>
    <name evidence="9" type="ordered locus">THA_1018</name>
</gene>
<dbReference type="PROSITE" id="PS00211">
    <property type="entry name" value="ABC_TRANSPORTER_1"/>
    <property type="match status" value="1"/>
</dbReference>
<comment type="subcellular location">
    <subcellularLocation>
        <location evidence="1">Cell membrane</location>
        <topology evidence="1">Peripheral membrane protein</topology>
    </subcellularLocation>
</comment>
<dbReference type="InterPro" id="IPR050388">
    <property type="entry name" value="ABC_Ni/Peptide_Import"/>
</dbReference>
<evidence type="ECO:0000256" key="2">
    <source>
        <dbReference type="ARBA" id="ARBA00005417"/>
    </source>
</evidence>
<evidence type="ECO:0000313" key="9">
    <source>
        <dbReference type="EMBL" id="ACJ75476.1"/>
    </source>
</evidence>
<dbReference type="GO" id="GO:0015833">
    <property type="term" value="P:peptide transport"/>
    <property type="evidence" value="ECO:0007669"/>
    <property type="project" value="InterPro"/>
</dbReference>
<keyword evidence="10" id="KW-1185">Reference proteome</keyword>
<dbReference type="EMBL" id="CP001185">
    <property type="protein sequence ID" value="ACJ75476.1"/>
    <property type="molecule type" value="Genomic_DNA"/>
</dbReference>
<evidence type="ECO:0000256" key="5">
    <source>
        <dbReference type="ARBA" id="ARBA00022741"/>
    </source>
</evidence>
<evidence type="ECO:0000259" key="8">
    <source>
        <dbReference type="PROSITE" id="PS50893"/>
    </source>
</evidence>
<evidence type="ECO:0000256" key="3">
    <source>
        <dbReference type="ARBA" id="ARBA00022448"/>
    </source>
</evidence>
<dbReference type="AlphaFoldDB" id="B7IHB2"/>
<evidence type="ECO:0000256" key="4">
    <source>
        <dbReference type="ARBA" id="ARBA00022475"/>
    </source>
</evidence>
<dbReference type="FunFam" id="3.40.50.300:FF:000016">
    <property type="entry name" value="Oligopeptide ABC transporter ATP-binding component"/>
    <property type="match status" value="1"/>
</dbReference>
<dbReference type="PANTHER" id="PTHR43297:SF2">
    <property type="entry name" value="DIPEPTIDE TRANSPORT ATP-BINDING PROTEIN DPPD"/>
    <property type="match status" value="1"/>
</dbReference>
<dbReference type="CDD" id="cd03257">
    <property type="entry name" value="ABC_NikE_OppD_transporters"/>
    <property type="match status" value="1"/>
</dbReference>
<protein>
    <submittedName>
        <fullName evidence="9">Oligopeptide transport ATP-binding protein OppD</fullName>
    </submittedName>
</protein>